<dbReference type="InterPro" id="IPR002912">
    <property type="entry name" value="ACT_dom"/>
</dbReference>
<keyword evidence="5" id="KW-0547">Nucleotide-binding</keyword>
<evidence type="ECO:0000256" key="3">
    <source>
        <dbReference type="ARBA" id="ARBA00022553"/>
    </source>
</evidence>
<evidence type="ECO:0000313" key="13">
    <source>
        <dbReference type="EMBL" id="PIR74101.1"/>
    </source>
</evidence>
<dbReference type="EC" id="2.7.13.3" evidence="2"/>
<dbReference type="GO" id="GO:0004673">
    <property type="term" value="F:protein histidine kinase activity"/>
    <property type="evidence" value="ECO:0007669"/>
    <property type="project" value="UniProtKB-EC"/>
</dbReference>
<feature type="transmembrane region" description="Helical" evidence="10">
    <location>
        <begin position="165"/>
        <end position="185"/>
    </location>
</feature>
<evidence type="ECO:0000256" key="4">
    <source>
        <dbReference type="ARBA" id="ARBA00022679"/>
    </source>
</evidence>
<comment type="catalytic activity">
    <reaction evidence="1">
        <text>ATP + protein L-histidine = ADP + protein N-phospho-L-histidine.</text>
        <dbReference type="EC" id="2.7.13.3"/>
    </reaction>
</comment>
<dbReference type="Pfam" id="PF02518">
    <property type="entry name" value="HATPase_c"/>
    <property type="match status" value="1"/>
</dbReference>
<dbReference type="SMART" id="SM00387">
    <property type="entry name" value="HATPase_c"/>
    <property type="match status" value="1"/>
</dbReference>
<dbReference type="InterPro" id="IPR036890">
    <property type="entry name" value="HATPase_C_sf"/>
</dbReference>
<evidence type="ECO:0000259" key="11">
    <source>
        <dbReference type="PROSITE" id="PS50109"/>
    </source>
</evidence>
<keyword evidence="10" id="KW-0472">Membrane</keyword>
<dbReference type="InterPro" id="IPR004358">
    <property type="entry name" value="Sig_transdc_His_kin-like_C"/>
</dbReference>
<keyword evidence="10" id="KW-1133">Transmembrane helix</keyword>
<evidence type="ECO:0000256" key="6">
    <source>
        <dbReference type="ARBA" id="ARBA00022777"/>
    </source>
</evidence>
<accession>A0A2H0TPL8</accession>
<evidence type="ECO:0000256" key="7">
    <source>
        <dbReference type="ARBA" id="ARBA00022840"/>
    </source>
</evidence>
<dbReference type="PROSITE" id="PS50109">
    <property type="entry name" value="HIS_KIN"/>
    <property type="match status" value="1"/>
</dbReference>
<feature type="coiled-coil region" evidence="9">
    <location>
        <begin position="187"/>
        <end position="228"/>
    </location>
</feature>
<evidence type="ECO:0000256" key="10">
    <source>
        <dbReference type="SAM" id="Phobius"/>
    </source>
</evidence>
<feature type="domain" description="ACT" evidence="12">
    <location>
        <begin position="235"/>
        <end position="312"/>
    </location>
</feature>
<feature type="transmembrane region" description="Helical" evidence="10">
    <location>
        <begin position="23"/>
        <end position="45"/>
    </location>
</feature>
<feature type="transmembrane region" description="Helical" evidence="10">
    <location>
        <begin position="57"/>
        <end position="75"/>
    </location>
</feature>
<evidence type="ECO:0000256" key="5">
    <source>
        <dbReference type="ARBA" id="ARBA00022741"/>
    </source>
</evidence>
<evidence type="ECO:0000256" key="2">
    <source>
        <dbReference type="ARBA" id="ARBA00012438"/>
    </source>
</evidence>
<dbReference type="AlphaFoldDB" id="A0A2H0TPL8"/>
<dbReference type="Gene3D" id="1.10.287.130">
    <property type="match status" value="1"/>
</dbReference>
<comment type="caution">
    <text evidence="13">The sequence shown here is derived from an EMBL/GenBank/DDBJ whole genome shotgun (WGS) entry which is preliminary data.</text>
</comment>
<dbReference type="Proteomes" id="UP000230154">
    <property type="component" value="Unassembled WGS sequence"/>
</dbReference>
<dbReference type="GO" id="GO:0005524">
    <property type="term" value="F:ATP binding"/>
    <property type="evidence" value="ECO:0007669"/>
    <property type="project" value="UniProtKB-KW"/>
</dbReference>
<organism evidence="13 14">
    <name type="scientific">Candidatus Magasanikbacteria bacterium CG10_big_fil_rev_8_21_14_0_10_47_10</name>
    <dbReference type="NCBI Taxonomy" id="1974652"/>
    <lineage>
        <taxon>Bacteria</taxon>
        <taxon>Candidatus Magasanikiibacteriota</taxon>
    </lineage>
</organism>
<feature type="transmembrane region" description="Helical" evidence="10">
    <location>
        <begin position="87"/>
        <end position="105"/>
    </location>
</feature>
<dbReference type="PANTHER" id="PTHR43065">
    <property type="entry name" value="SENSOR HISTIDINE KINASE"/>
    <property type="match status" value="1"/>
</dbReference>
<keyword evidence="4" id="KW-0808">Transferase</keyword>
<evidence type="ECO:0000256" key="8">
    <source>
        <dbReference type="ARBA" id="ARBA00023012"/>
    </source>
</evidence>
<gene>
    <name evidence="13" type="ORF">COU35_04655</name>
</gene>
<proteinExistence type="predicted"/>
<keyword evidence="7" id="KW-0067">ATP-binding</keyword>
<evidence type="ECO:0000256" key="1">
    <source>
        <dbReference type="ARBA" id="ARBA00000085"/>
    </source>
</evidence>
<reference evidence="14" key="1">
    <citation type="submission" date="2017-09" db="EMBL/GenBank/DDBJ databases">
        <title>Depth-based differentiation of microbial function through sediment-hosted aquifers and enrichment of novel symbionts in the deep terrestrial subsurface.</title>
        <authorList>
            <person name="Probst A.J."/>
            <person name="Ladd B."/>
            <person name="Jarett J.K."/>
            <person name="Geller-Mcgrath D.E."/>
            <person name="Sieber C.M.K."/>
            <person name="Emerson J.B."/>
            <person name="Anantharaman K."/>
            <person name="Thomas B.C."/>
            <person name="Malmstrom R."/>
            <person name="Stieglmeier M."/>
            <person name="Klingl A."/>
            <person name="Woyke T."/>
            <person name="Ryan C.M."/>
            <person name="Banfield J.F."/>
        </authorList>
    </citation>
    <scope>NUCLEOTIDE SEQUENCE [LARGE SCALE GENOMIC DNA]</scope>
</reference>
<dbReference type="InterPro" id="IPR005467">
    <property type="entry name" value="His_kinase_dom"/>
</dbReference>
<evidence type="ECO:0000313" key="14">
    <source>
        <dbReference type="Proteomes" id="UP000230154"/>
    </source>
</evidence>
<keyword evidence="8" id="KW-0902">Two-component regulatory system</keyword>
<evidence type="ECO:0000256" key="9">
    <source>
        <dbReference type="SAM" id="Coils"/>
    </source>
</evidence>
<dbReference type="GO" id="GO:0000160">
    <property type="term" value="P:phosphorelay signal transduction system"/>
    <property type="evidence" value="ECO:0007669"/>
    <property type="project" value="UniProtKB-KW"/>
</dbReference>
<sequence length="464" mass="52885">MNDRLIQYISPTSNHEDTHRRQFILHVLLCATIILLSIASFLILIQSIQLGSTFRGLPLWINLVLLTFFIGIFLLSKKGFPHISSQLFIWTYFLFSIALAIHWGVELIASLMFFALIIVMSGILVNSLFAFFITMAISFTLFVLHHLQTTGVTHPKLYWKLEQWGRGEIITVGILFFIIATVSWLSNREIEKSLKRARNSETALKEERDMLEIRVDERTRELQKTQMEKIAQLSRFAEFGRLSSGLFHDLVNPLTAVSLNIEKMKSHTTGQGEMTEIEEDLIRAKKATAHMQALIQAVRKQMSQQTVQELFSINEEIKEAIQVLHYRARKNNVSIEFQSQHDIQTFGDSIKFSQVASNLLSNAIDAYVESQTPSPGRKVRITLKQKNSDVILEVNDRAHGIPADIIDTIFEPFFTTKQFHNGIGLGLSITKNIIEKDFGGTITVQSNEQTGTNFTVTFHKRDTL</sequence>
<dbReference type="SUPFAM" id="SSF55874">
    <property type="entry name" value="ATPase domain of HSP90 chaperone/DNA topoisomerase II/histidine kinase"/>
    <property type="match status" value="1"/>
</dbReference>
<dbReference type="EMBL" id="PFCB01000030">
    <property type="protein sequence ID" value="PIR74101.1"/>
    <property type="molecule type" value="Genomic_DNA"/>
</dbReference>
<feature type="domain" description="Histidine kinase" evidence="11">
    <location>
        <begin position="245"/>
        <end position="462"/>
    </location>
</feature>
<dbReference type="PRINTS" id="PR00344">
    <property type="entry name" value="BCTRLSENSOR"/>
</dbReference>
<name>A0A2H0TPL8_9BACT</name>
<dbReference type="PANTHER" id="PTHR43065:SF10">
    <property type="entry name" value="PEROXIDE STRESS-ACTIVATED HISTIDINE KINASE MAK3"/>
    <property type="match status" value="1"/>
</dbReference>
<keyword evidence="3" id="KW-0597">Phosphoprotein</keyword>
<dbReference type="InterPro" id="IPR003594">
    <property type="entry name" value="HATPase_dom"/>
</dbReference>
<keyword evidence="9" id="KW-0175">Coiled coil</keyword>
<feature type="transmembrane region" description="Helical" evidence="10">
    <location>
        <begin position="111"/>
        <end position="144"/>
    </location>
</feature>
<protein>
    <recommendedName>
        <fullName evidence="2">histidine kinase</fullName>
        <ecNumber evidence="2">2.7.13.3</ecNumber>
    </recommendedName>
</protein>
<evidence type="ECO:0000259" key="12">
    <source>
        <dbReference type="PROSITE" id="PS51671"/>
    </source>
</evidence>
<keyword evidence="6" id="KW-0418">Kinase</keyword>
<dbReference type="Gene3D" id="3.30.565.10">
    <property type="entry name" value="Histidine kinase-like ATPase, C-terminal domain"/>
    <property type="match status" value="1"/>
</dbReference>
<dbReference type="CDD" id="cd00075">
    <property type="entry name" value="HATPase"/>
    <property type="match status" value="1"/>
</dbReference>
<keyword evidence="10" id="KW-0812">Transmembrane</keyword>
<dbReference type="PROSITE" id="PS51671">
    <property type="entry name" value="ACT"/>
    <property type="match status" value="1"/>
</dbReference>